<accession>A0A368GIP2</accession>
<keyword evidence="4 7" id="KW-1133">Transmembrane helix</keyword>
<proteinExistence type="inferred from homology"/>
<evidence type="ECO:0000256" key="5">
    <source>
        <dbReference type="ARBA" id="ARBA00023136"/>
    </source>
</evidence>
<dbReference type="GO" id="GO:0016020">
    <property type="term" value="C:membrane"/>
    <property type="evidence" value="ECO:0007669"/>
    <property type="project" value="UniProtKB-SubCell"/>
</dbReference>
<feature type="transmembrane region" description="Helical" evidence="7">
    <location>
        <begin position="478"/>
        <end position="500"/>
    </location>
</feature>
<evidence type="ECO:0000313" key="8">
    <source>
        <dbReference type="EMBL" id="RCN43558.1"/>
    </source>
</evidence>
<organism evidence="8 9">
    <name type="scientific">Ancylostoma caninum</name>
    <name type="common">Dog hookworm</name>
    <dbReference type="NCBI Taxonomy" id="29170"/>
    <lineage>
        <taxon>Eukaryota</taxon>
        <taxon>Metazoa</taxon>
        <taxon>Ecdysozoa</taxon>
        <taxon>Nematoda</taxon>
        <taxon>Chromadorea</taxon>
        <taxon>Rhabditida</taxon>
        <taxon>Rhabditina</taxon>
        <taxon>Rhabditomorpha</taxon>
        <taxon>Strongyloidea</taxon>
        <taxon>Ancylostomatidae</taxon>
        <taxon>Ancylostomatinae</taxon>
        <taxon>Ancylostoma</taxon>
    </lineage>
</organism>
<evidence type="ECO:0000256" key="3">
    <source>
        <dbReference type="ARBA" id="ARBA00022692"/>
    </source>
</evidence>
<dbReference type="AlphaFoldDB" id="A0A368GIP2"/>
<dbReference type="PRINTS" id="PR01609">
    <property type="entry name" value="CD36FAMILY"/>
</dbReference>
<evidence type="ECO:0000313" key="9">
    <source>
        <dbReference type="Proteomes" id="UP000252519"/>
    </source>
</evidence>
<dbReference type="PANTHER" id="PTHR11923:SF106">
    <property type="entry name" value="SCAVENGER RECEPTOR (CD36 FAMILY) RELATED"/>
    <property type="match status" value="1"/>
</dbReference>
<dbReference type="OrthoDB" id="18585at2759"/>
<dbReference type="PANTHER" id="PTHR11923">
    <property type="entry name" value="SCAVENGER RECEPTOR CLASS B TYPE-1 SR-B1"/>
    <property type="match status" value="1"/>
</dbReference>
<comment type="subcellular location">
    <subcellularLocation>
        <location evidence="1">Membrane</location>
    </subcellularLocation>
</comment>
<dbReference type="GO" id="GO:0005044">
    <property type="term" value="F:scavenger receptor activity"/>
    <property type="evidence" value="ECO:0007669"/>
    <property type="project" value="TreeGrafter"/>
</dbReference>
<evidence type="ECO:0000256" key="4">
    <source>
        <dbReference type="ARBA" id="ARBA00022989"/>
    </source>
</evidence>
<dbReference type="InterPro" id="IPR002159">
    <property type="entry name" value="CD36_fam"/>
</dbReference>
<comment type="caution">
    <text evidence="8">The sequence shown here is derived from an EMBL/GenBank/DDBJ whole genome shotgun (WGS) entry which is preliminary data.</text>
</comment>
<dbReference type="GO" id="GO:0005737">
    <property type="term" value="C:cytoplasm"/>
    <property type="evidence" value="ECO:0007669"/>
    <property type="project" value="TreeGrafter"/>
</dbReference>
<dbReference type="Proteomes" id="UP000252519">
    <property type="component" value="Unassembled WGS sequence"/>
</dbReference>
<protein>
    <submittedName>
        <fullName evidence="8">CD36 family protein</fullName>
    </submittedName>
</protein>
<evidence type="ECO:0000256" key="2">
    <source>
        <dbReference type="ARBA" id="ARBA00010532"/>
    </source>
</evidence>
<keyword evidence="6" id="KW-0325">Glycoprotein</keyword>
<sequence>MGFIFRQEKDGQFPTATYFWSRLPAVQYYNFYYFNITNPDEVLYNGEKARLVELGPYSWAETEFKQEIDFRDNSNAVYYKNNKTWVFSPADSCSSCKLEDLLYVSNPAFMSAVYMKQQQNMGKVAAMLLNGLLLLLGESPLRVVTQGGVSFESYPDPLITLINSNLTKTLLTILGNPIALPNVPAMGYFPLYNHTNDEDYIVKTGKDNTDNLALIQKWANMTNLPWWGDSYSSDITNSGDGTFQKPGLTKDDKLKQFQSFACRSFYLHYDSDTTVNGIDALTFKMDEDTYDTTSELNKGYRYENKEMVDYFPTWPCGANHKYTPYADGCSKIDCSLSQFWCNNCCNGTHYNNTVFLPPGIIPLRCLPGQNVPLPFAGFLSPPHFLWSPPEVRENVMGLNPNSTAHYPASFDIQPVTGSTVGGHFRMQFSVPIYNDASFTEAKQLYNSFIPSFWVTIEVKMMDYAHNYIYFNTKELPRIVLGVGIGLVGASVLAGLTWIFFKLRSSRSTVFAISRSKDEEIWSLQ</sequence>
<keyword evidence="3 7" id="KW-0812">Transmembrane</keyword>
<gene>
    <name evidence="8" type="ORF">ANCCAN_10457</name>
</gene>
<dbReference type="EMBL" id="JOJR01000153">
    <property type="protein sequence ID" value="RCN43558.1"/>
    <property type="molecule type" value="Genomic_DNA"/>
</dbReference>
<keyword evidence="9" id="KW-1185">Reference proteome</keyword>
<comment type="similarity">
    <text evidence="2">Belongs to the CD36 family.</text>
</comment>
<dbReference type="STRING" id="29170.A0A368GIP2"/>
<evidence type="ECO:0000256" key="6">
    <source>
        <dbReference type="ARBA" id="ARBA00023180"/>
    </source>
</evidence>
<evidence type="ECO:0000256" key="1">
    <source>
        <dbReference type="ARBA" id="ARBA00004370"/>
    </source>
</evidence>
<name>A0A368GIP2_ANCCA</name>
<evidence type="ECO:0000256" key="7">
    <source>
        <dbReference type="SAM" id="Phobius"/>
    </source>
</evidence>
<keyword evidence="5 7" id="KW-0472">Membrane</keyword>
<reference evidence="8 9" key="1">
    <citation type="submission" date="2014-10" db="EMBL/GenBank/DDBJ databases">
        <title>Draft genome of the hookworm Ancylostoma caninum.</title>
        <authorList>
            <person name="Mitreva M."/>
        </authorList>
    </citation>
    <scope>NUCLEOTIDE SEQUENCE [LARGE SCALE GENOMIC DNA]</scope>
    <source>
        <strain evidence="8 9">Baltimore</strain>
    </source>
</reference>
<dbReference type="Pfam" id="PF01130">
    <property type="entry name" value="CD36"/>
    <property type="match status" value="1"/>
</dbReference>